<dbReference type="InterPro" id="IPR012657">
    <property type="entry name" value="23S_rRNA-intervening_sequence"/>
</dbReference>
<protein>
    <recommendedName>
        <fullName evidence="4">Four helix bundle protein</fullName>
    </recommendedName>
</protein>
<reference evidence="3" key="1">
    <citation type="submission" date="2017-08" db="EMBL/GenBank/DDBJ databases">
        <authorList>
            <person name="Grouzdev D.S."/>
            <person name="Gaisin V.A."/>
            <person name="Rysina M.S."/>
            <person name="Gorlenko V.M."/>
        </authorList>
    </citation>
    <scope>NUCLEOTIDE SEQUENCE [LARGE SCALE GENOMIC DNA]</scope>
    <source>
        <strain evidence="3">Kir15-3F</strain>
    </source>
</reference>
<proteinExistence type="predicted"/>
<dbReference type="OrthoDB" id="160990at2"/>
<evidence type="ECO:0008006" key="4">
    <source>
        <dbReference type="Google" id="ProtNLM"/>
    </source>
</evidence>
<feature type="region of interest" description="Disordered" evidence="1">
    <location>
        <begin position="122"/>
        <end position="153"/>
    </location>
</feature>
<dbReference type="Pfam" id="PF05635">
    <property type="entry name" value="23S_rRNA_IVP"/>
    <property type="match status" value="1"/>
</dbReference>
<feature type="compositionally biased region" description="Basic and acidic residues" evidence="1">
    <location>
        <begin position="122"/>
        <end position="134"/>
    </location>
</feature>
<dbReference type="EMBL" id="NQWI01000048">
    <property type="protein sequence ID" value="PDW02900.1"/>
    <property type="molecule type" value="Genomic_DNA"/>
</dbReference>
<gene>
    <name evidence="2" type="ORF">CJ255_11590</name>
</gene>
<dbReference type="NCBIfam" id="TIGR02436">
    <property type="entry name" value="four helix bundle protein"/>
    <property type="match status" value="1"/>
</dbReference>
<evidence type="ECO:0000256" key="1">
    <source>
        <dbReference type="SAM" id="MobiDB-lite"/>
    </source>
</evidence>
<dbReference type="CDD" id="cd16377">
    <property type="entry name" value="23S_rRNA_IVP_like"/>
    <property type="match status" value="1"/>
</dbReference>
<name>A0A2A6RJ75_9CHLR</name>
<evidence type="ECO:0000313" key="3">
    <source>
        <dbReference type="Proteomes" id="UP000220527"/>
    </source>
</evidence>
<comment type="caution">
    <text evidence="2">The sequence shown here is derived from an EMBL/GenBank/DDBJ whole genome shotgun (WGS) entry which is preliminary data.</text>
</comment>
<organism evidence="2 3">
    <name type="scientific">Candidatus Viridilinea mediisalina</name>
    <dbReference type="NCBI Taxonomy" id="2024553"/>
    <lineage>
        <taxon>Bacteria</taxon>
        <taxon>Bacillati</taxon>
        <taxon>Chloroflexota</taxon>
        <taxon>Chloroflexia</taxon>
        <taxon>Chloroflexales</taxon>
        <taxon>Chloroflexineae</taxon>
        <taxon>Oscillochloridaceae</taxon>
        <taxon>Candidatus Viridilinea</taxon>
    </lineage>
</organism>
<dbReference type="RefSeq" id="WP_097644264.1">
    <property type="nucleotide sequence ID" value="NZ_NQWI01000048.1"/>
</dbReference>
<dbReference type="SUPFAM" id="SSF158446">
    <property type="entry name" value="IVS-encoded protein-like"/>
    <property type="match status" value="1"/>
</dbReference>
<evidence type="ECO:0000313" key="2">
    <source>
        <dbReference type="EMBL" id="PDW02900.1"/>
    </source>
</evidence>
<dbReference type="Proteomes" id="UP000220527">
    <property type="component" value="Unassembled WGS sequence"/>
</dbReference>
<dbReference type="AlphaFoldDB" id="A0A2A6RJ75"/>
<keyword evidence="3" id="KW-1185">Reference proteome</keyword>
<dbReference type="Gene3D" id="1.20.1440.60">
    <property type="entry name" value="23S rRNA-intervening sequence"/>
    <property type="match status" value="1"/>
</dbReference>
<dbReference type="InterPro" id="IPR036583">
    <property type="entry name" value="23S_rRNA_IVS_sf"/>
</dbReference>
<dbReference type="PANTHER" id="PTHR38471:SF2">
    <property type="entry name" value="FOUR HELIX BUNDLE PROTEIN"/>
    <property type="match status" value="1"/>
</dbReference>
<sequence>MTKTYHFRNLILWQQAQDLGHAVIQLTKRMSQSWANAVIGRQIIASATSIAANIAEGHGRFSYGAHRNHLSIARGSVAETDSWIDLLWREGVLTLDEATQFHNRCDQLSAMLTTKIRSLEKAETQDKQRIKETSEAYGEQAPAPPYLASDYCS</sequence>
<dbReference type="PANTHER" id="PTHR38471">
    <property type="entry name" value="FOUR HELIX BUNDLE PROTEIN"/>
    <property type="match status" value="1"/>
</dbReference>
<accession>A0A2A6RJ75</accession>